<dbReference type="AlphaFoldDB" id="A0A3P7LR07"/>
<sequence>MSRRVGANESLERFPPELAEHQTKDTGAEPVLPMLASSSQEPIKERRHSADEGTDAAREEAQPSGTLPPQATTRHREAYNKRQRFRQHQQHLLAS</sequence>
<keyword evidence="3" id="KW-1185">Reference proteome</keyword>
<name>A0A3P7LR07_DIBLA</name>
<evidence type="ECO:0000313" key="2">
    <source>
        <dbReference type="EMBL" id="VDN13443.1"/>
    </source>
</evidence>
<dbReference type="Proteomes" id="UP000281553">
    <property type="component" value="Unassembled WGS sequence"/>
</dbReference>
<protein>
    <submittedName>
        <fullName evidence="2">Uncharacterized protein</fullName>
    </submittedName>
</protein>
<evidence type="ECO:0000256" key="1">
    <source>
        <dbReference type="SAM" id="MobiDB-lite"/>
    </source>
</evidence>
<organism evidence="2 3">
    <name type="scientific">Dibothriocephalus latus</name>
    <name type="common">Fish tapeworm</name>
    <name type="synonym">Diphyllobothrium latum</name>
    <dbReference type="NCBI Taxonomy" id="60516"/>
    <lineage>
        <taxon>Eukaryota</taxon>
        <taxon>Metazoa</taxon>
        <taxon>Spiralia</taxon>
        <taxon>Lophotrochozoa</taxon>
        <taxon>Platyhelminthes</taxon>
        <taxon>Cestoda</taxon>
        <taxon>Eucestoda</taxon>
        <taxon>Diphyllobothriidea</taxon>
        <taxon>Diphyllobothriidae</taxon>
        <taxon>Dibothriocephalus</taxon>
    </lineage>
</organism>
<evidence type="ECO:0000313" key="3">
    <source>
        <dbReference type="Proteomes" id="UP000281553"/>
    </source>
</evidence>
<feature type="non-terminal residue" evidence="2">
    <location>
        <position position="95"/>
    </location>
</feature>
<proteinExistence type="predicted"/>
<feature type="compositionally biased region" description="Basic and acidic residues" evidence="1">
    <location>
        <begin position="42"/>
        <end position="61"/>
    </location>
</feature>
<feature type="region of interest" description="Disordered" evidence="1">
    <location>
        <begin position="1"/>
        <end position="95"/>
    </location>
</feature>
<accession>A0A3P7LR07</accession>
<gene>
    <name evidence="2" type="ORF">DILT_LOCUS9274</name>
</gene>
<feature type="compositionally biased region" description="Polar residues" evidence="1">
    <location>
        <begin position="63"/>
        <end position="72"/>
    </location>
</feature>
<feature type="compositionally biased region" description="Basic and acidic residues" evidence="1">
    <location>
        <begin position="10"/>
        <end position="27"/>
    </location>
</feature>
<dbReference type="EMBL" id="UYRU01056400">
    <property type="protein sequence ID" value="VDN13443.1"/>
    <property type="molecule type" value="Genomic_DNA"/>
</dbReference>
<dbReference type="OrthoDB" id="6271244at2759"/>
<reference evidence="2 3" key="1">
    <citation type="submission" date="2018-11" db="EMBL/GenBank/DDBJ databases">
        <authorList>
            <consortium name="Pathogen Informatics"/>
        </authorList>
    </citation>
    <scope>NUCLEOTIDE SEQUENCE [LARGE SCALE GENOMIC DNA]</scope>
</reference>